<gene>
    <name evidence="16" type="ORF">ACJDUH_10705</name>
</gene>
<keyword evidence="5" id="KW-0597">Phosphoprotein</keyword>
<accession>A0ABW8TTK7</accession>
<feature type="transmembrane region" description="Helical" evidence="14">
    <location>
        <begin position="70"/>
        <end position="93"/>
    </location>
</feature>
<evidence type="ECO:0000256" key="14">
    <source>
        <dbReference type="SAM" id="Phobius"/>
    </source>
</evidence>
<evidence type="ECO:0000313" key="16">
    <source>
        <dbReference type="EMBL" id="MFL0268558.1"/>
    </source>
</evidence>
<dbReference type="InterPro" id="IPR010559">
    <property type="entry name" value="Sig_transdc_His_kin_internal"/>
</dbReference>
<name>A0ABW8TTK7_9CLOT</name>
<comment type="caution">
    <text evidence="16">The sequence shown here is derived from an EMBL/GenBank/DDBJ whole genome shotgun (WGS) entry which is preliminary data.</text>
</comment>
<dbReference type="SUPFAM" id="SSF55781">
    <property type="entry name" value="GAF domain-like"/>
    <property type="match status" value="1"/>
</dbReference>
<dbReference type="PANTHER" id="PTHR34220:SF7">
    <property type="entry name" value="SENSOR HISTIDINE KINASE YPDA"/>
    <property type="match status" value="1"/>
</dbReference>
<dbReference type="InterPro" id="IPR004358">
    <property type="entry name" value="Sig_transdc_His_kin-like_C"/>
</dbReference>
<dbReference type="EMBL" id="JBJHZY010000002">
    <property type="protein sequence ID" value="MFL0268558.1"/>
    <property type="molecule type" value="Genomic_DNA"/>
</dbReference>
<evidence type="ECO:0000256" key="1">
    <source>
        <dbReference type="ARBA" id="ARBA00000085"/>
    </source>
</evidence>
<dbReference type="PRINTS" id="PR00344">
    <property type="entry name" value="BCTRLSENSOR"/>
</dbReference>
<evidence type="ECO:0000256" key="13">
    <source>
        <dbReference type="ARBA" id="ARBA00023136"/>
    </source>
</evidence>
<sequence>MLIVYLAQRMSIIIIIIFILSTTKVFRKIFIGDFTTRDKIIMIIFFSILGITGSYTGIRLDDTILNSRAVGALTAGILGGPVVGIATGIIVGIHRYFMGGFTSLACGIAAILQGVIGSLVYRHKGNNVSWRYAGIVTIIVECLEMALVLLLAKPFTHALQAVKFISMPMIIVNTGAVCAFMLIIDYIHREFEFAAAVQAQKALSIADETLPYLRQGLNEYTAKETAEIIYKITKAAAVSITDKDRILAFVGLGSDHHKVGEPFGTELSLKAIQTGKLVAANTKKEIACKNHKCSLSSVVLVPLIKMNKVVGLLKIYKDKEHSITPYDIQLTKSLGSLFSTQLELNEIEHQESLAKEAEIKALQAQINPHFLFNTISTISSLIRTDPDLARNLLLKFSNFFRYNIQKTDRLISLKEELTQISDYIEIEKARYGEKLKIKTDIDESCLNYLVPPITLQPLIENAIKHGIKPKAGGGTLYIQIKKIDDYCQIKVSDDGIGVTPFELQKITEGNTTGIGLKNVIQRIVSIFGEEYAPLIESVEGRGTTITIKVPPKAEGEVYYEGNVT</sequence>
<keyword evidence="11 14" id="KW-1133">Transmembrane helix</keyword>
<keyword evidence="16" id="KW-0675">Receptor</keyword>
<dbReference type="SUPFAM" id="SSF55874">
    <property type="entry name" value="ATPase domain of HSP90 chaperone/DNA topoisomerase II/histidine kinase"/>
    <property type="match status" value="1"/>
</dbReference>
<feature type="domain" description="Histidine kinase/HSP90-like ATPase" evidence="15">
    <location>
        <begin position="450"/>
        <end position="553"/>
    </location>
</feature>
<evidence type="ECO:0000256" key="5">
    <source>
        <dbReference type="ARBA" id="ARBA00022553"/>
    </source>
</evidence>
<evidence type="ECO:0000256" key="11">
    <source>
        <dbReference type="ARBA" id="ARBA00022989"/>
    </source>
</evidence>
<dbReference type="Gene3D" id="3.30.450.40">
    <property type="match status" value="1"/>
</dbReference>
<dbReference type="InterPro" id="IPR003594">
    <property type="entry name" value="HATPase_dom"/>
</dbReference>
<dbReference type="InterPro" id="IPR029016">
    <property type="entry name" value="GAF-like_dom_sf"/>
</dbReference>
<dbReference type="PANTHER" id="PTHR34220">
    <property type="entry name" value="SENSOR HISTIDINE KINASE YPDA"/>
    <property type="match status" value="1"/>
</dbReference>
<evidence type="ECO:0000256" key="7">
    <source>
        <dbReference type="ARBA" id="ARBA00022692"/>
    </source>
</evidence>
<dbReference type="InterPro" id="IPR011620">
    <property type="entry name" value="Sig_transdc_His_kinase_LytS_TM"/>
</dbReference>
<dbReference type="InterPro" id="IPR050640">
    <property type="entry name" value="Bact_2-comp_sensor_kinase"/>
</dbReference>
<comment type="subcellular location">
    <subcellularLocation>
        <location evidence="2">Cell membrane</location>
        <topology evidence="2">Multi-pass membrane protein</topology>
    </subcellularLocation>
</comment>
<comment type="catalytic activity">
    <reaction evidence="1">
        <text>ATP + protein L-histidine = ADP + protein N-phospho-L-histidine.</text>
        <dbReference type="EC" id="2.7.13.3"/>
    </reaction>
</comment>
<evidence type="ECO:0000256" key="3">
    <source>
        <dbReference type="ARBA" id="ARBA00012438"/>
    </source>
</evidence>
<organism evidence="16 17">
    <name type="scientific">Candidatus Clostridium radicumherbarum</name>
    <dbReference type="NCBI Taxonomy" id="3381662"/>
    <lineage>
        <taxon>Bacteria</taxon>
        <taxon>Bacillati</taxon>
        <taxon>Bacillota</taxon>
        <taxon>Clostridia</taxon>
        <taxon>Eubacteriales</taxon>
        <taxon>Clostridiaceae</taxon>
        <taxon>Clostridium</taxon>
    </lineage>
</organism>
<reference evidence="16 17" key="1">
    <citation type="submission" date="2024-11" db="EMBL/GenBank/DDBJ databases">
        <authorList>
            <person name="Heng Y.C."/>
            <person name="Lim A.C.H."/>
            <person name="Lee J.K.Y."/>
            <person name="Kittelmann S."/>
        </authorList>
    </citation>
    <scope>NUCLEOTIDE SEQUENCE [LARGE SCALE GENOMIC DNA]</scope>
    <source>
        <strain evidence="16 17">WILCCON 0202</strain>
    </source>
</reference>
<keyword evidence="9" id="KW-0418">Kinase</keyword>
<keyword evidence="17" id="KW-1185">Reference proteome</keyword>
<keyword evidence="13 14" id="KW-0472">Membrane</keyword>
<dbReference type="SMART" id="SM00387">
    <property type="entry name" value="HATPase_c"/>
    <property type="match status" value="1"/>
</dbReference>
<feature type="transmembrane region" description="Helical" evidence="14">
    <location>
        <begin position="132"/>
        <end position="152"/>
    </location>
</feature>
<dbReference type="Gene3D" id="3.30.565.10">
    <property type="entry name" value="Histidine kinase-like ATPase, C-terminal domain"/>
    <property type="match status" value="1"/>
</dbReference>
<evidence type="ECO:0000256" key="9">
    <source>
        <dbReference type="ARBA" id="ARBA00022777"/>
    </source>
</evidence>
<keyword evidence="7 14" id="KW-0812">Transmembrane</keyword>
<keyword evidence="6" id="KW-0808">Transferase</keyword>
<protein>
    <recommendedName>
        <fullName evidence="3">histidine kinase</fullName>
        <ecNumber evidence="3">2.7.13.3</ecNumber>
    </recommendedName>
</protein>
<keyword evidence="8" id="KW-0547">Nucleotide-binding</keyword>
<feature type="transmembrane region" description="Helical" evidence="14">
    <location>
        <begin position="164"/>
        <end position="184"/>
    </location>
</feature>
<feature type="transmembrane region" description="Helical" evidence="14">
    <location>
        <begin position="39"/>
        <end position="58"/>
    </location>
</feature>
<evidence type="ECO:0000259" key="15">
    <source>
        <dbReference type="SMART" id="SM00387"/>
    </source>
</evidence>
<dbReference type="Pfam" id="PF02518">
    <property type="entry name" value="HATPase_c"/>
    <property type="match status" value="1"/>
</dbReference>
<evidence type="ECO:0000256" key="10">
    <source>
        <dbReference type="ARBA" id="ARBA00022840"/>
    </source>
</evidence>
<dbReference type="InterPro" id="IPR036890">
    <property type="entry name" value="HATPase_C_sf"/>
</dbReference>
<evidence type="ECO:0000256" key="12">
    <source>
        <dbReference type="ARBA" id="ARBA00023012"/>
    </source>
</evidence>
<evidence type="ECO:0000256" key="6">
    <source>
        <dbReference type="ARBA" id="ARBA00022679"/>
    </source>
</evidence>
<keyword evidence="12" id="KW-0902">Two-component regulatory system</keyword>
<dbReference type="RefSeq" id="WP_406765185.1">
    <property type="nucleotide sequence ID" value="NZ_JBJHZY010000002.1"/>
</dbReference>
<feature type="transmembrane region" description="Helical" evidence="14">
    <location>
        <begin position="100"/>
        <end position="120"/>
    </location>
</feature>
<dbReference type="EC" id="2.7.13.3" evidence="3"/>
<evidence type="ECO:0000256" key="4">
    <source>
        <dbReference type="ARBA" id="ARBA00022475"/>
    </source>
</evidence>
<dbReference type="Pfam" id="PF06580">
    <property type="entry name" value="His_kinase"/>
    <property type="match status" value="1"/>
</dbReference>
<evidence type="ECO:0000256" key="8">
    <source>
        <dbReference type="ARBA" id="ARBA00022741"/>
    </source>
</evidence>
<evidence type="ECO:0000256" key="2">
    <source>
        <dbReference type="ARBA" id="ARBA00004651"/>
    </source>
</evidence>
<keyword evidence="10" id="KW-0067">ATP-binding</keyword>
<dbReference type="Proteomes" id="UP001623661">
    <property type="component" value="Unassembled WGS sequence"/>
</dbReference>
<keyword evidence="4" id="KW-1003">Cell membrane</keyword>
<evidence type="ECO:0000313" key="17">
    <source>
        <dbReference type="Proteomes" id="UP001623661"/>
    </source>
</evidence>
<feature type="transmembrane region" description="Helical" evidence="14">
    <location>
        <begin position="6"/>
        <end position="27"/>
    </location>
</feature>
<proteinExistence type="predicted"/>
<dbReference type="Pfam" id="PF07694">
    <property type="entry name" value="5TM-5TMR_LYT"/>
    <property type="match status" value="1"/>
</dbReference>